<evidence type="ECO:0000313" key="10">
    <source>
        <dbReference type="RefSeq" id="XP_035541509.1"/>
    </source>
</evidence>
<dbReference type="AlphaFoldDB" id="A0A6P9E1Y6"/>
<dbReference type="InterPro" id="IPR041118">
    <property type="entry name" value="Rx_N"/>
</dbReference>
<evidence type="ECO:0000259" key="7">
    <source>
        <dbReference type="Pfam" id="PF23559"/>
    </source>
</evidence>
<dbReference type="FunFam" id="1.10.10.10:FF:000322">
    <property type="entry name" value="Probable disease resistance protein At1g63360"/>
    <property type="match status" value="1"/>
</dbReference>
<dbReference type="PANTHER" id="PTHR36766:SF38">
    <property type="entry name" value="DISEASE RESISTANCE PROTEIN RGA3"/>
    <property type="match status" value="1"/>
</dbReference>
<dbReference type="GO" id="GO:0043531">
    <property type="term" value="F:ADP binding"/>
    <property type="evidence" value="ECO:0007669"/>
    <property type="project" value="InterPro"/>
</dbReference>
<dbReference type="Pfam" id="PF23598">
    <property type="entry name" value="LRR_14"/>
    <property type="match status" value="1"/>
</dbReference>
<keyword evidence="1" id="KW-0677">Repeat</keyword>
<dbReference type="PANTHER" id="PTHR36766">
    <property type="entry name" value="PLANT BROAD-SPECTRUM MILDEW RESISTANCE PROTEIN RPW8"/>
    <property type="match status" value="1"/>
</dbReference>
<dbReference type="RefSeq" id="XP_035541509.1">
    <property type="nucleotide sequence ID" value="XM_035685616.1"/>
</dbReference>
<dbReference type="InterPro" id="IPR055414">
    <property type="entry name" value="LRR_R13L4/SHOC2-like"/>
</dbReference>
<feature type="domain" description="Disease resistance R13L4/SHOC-2-like LRR" evidence="8">
    <location>
        <begin position="572"/>
        <end position="805"/>
    </location>
</feature>
<evidence type="ECO:0000259" key="8">
    <source>
        <dbReference type="Pfam" id="PF23598"/>
    </source>
</evidence>
<dbReference type="InterPro" id="IPR027417">
    <property type="entry name" value="P-loop_NTPase"/>
</dbReference>
<dbReference type="InterPro" id="IPR038005">
    <property type="entry name" value="RX-like_CC"/>
</dbReference>
<evidence type="ECO:0000313" key="9">
    <source>
        <dbReference type="Proteomes" id="UP000235220"/>
    </source>
</evidence>
<dbReference type="Pfam" id="PF23559">
    <property type="entry name" value="WHD_DRP"/>
    <property type="match status" value="1"/>
</dbReference>
<keyword evidence="2" id="KW-0547">Nucleotide-binding</keyword>
<dbReference type="GO" id="GO:0006952">
    <property type="term" value="P:defense response"/>
    <property type="evidence" value="ECO:0007669"/>
    <property type="project" value="UniProtKB-KW"/>
</dbReference>
<evidence type="ECO:0000256" key="2">
    <source>
        <dbReference type="ARBA" id="ARBA00022741"/>
    </source>
</evidence>
<accession>A0A6P9E1Y6</accession>
<dbReference type="FunFam" id="3.40.50.300:FF:001091">
    <property type="entry name" value="Probable disease resistance protein At1g61300"/>
    <property type="match status" value="1"/>
</dbReference>
<keyword evidence="4" id="KW-0067">ATP-binding</keyword>
<dbReference type="Pfam" id="PF00931">
    <property type="entry name" value="NB-ARC"/>
    <property type="match status" value="1"/>
</dbReference>
<evidence type="ECO:0000259" key="5">
    <source>
        <dbReference type="Pfam" id="PF00931"/>
    </source>
</evidence>
<sequence length="1132" mass="128827">MAEGSLFDIAARIIESLGSLALKEIGLLWGVTDELKKLKNTVSTIQAVLLDAEEQRAVNNHQVIEWLERLKDVVYDADDLLDGFSTECLLREMMTRDKMAKKVRIFFSKSNPLVYDLKMGHRIKTIRQKLDAIANDRKFHLEERPVEIGVRARKRDDTHSYVPEAEVIGREDDKKEIIKRLLSDSNVKENVGILPITGIGGLGKTTLAQFIFNDQTIQKYFQLKMWVCVSDIFDVQKLVEKILESVTNQKQEVASMEALASRIRKEIEGKKYLLVLDDVWNEESEKWDKLKNLLMVGGRGSRILVTTRNDRVANLTRTDTVEPYHLRGLNEDDSWFLFKQVAFRNGEEPRNSRILAIGNEIVEKCCGVPLAIRTIGRTLLCLENSEAGWVSFENNKLPKIKENEIIPTLKLSYDQLPSHLKQCFAYCSIFPKDYVMEKSKLINLWIAQGFIMLSNQNGQCLEDVGHEYFMDLLWRSFFQEAKMDDLGNVISCKMHDLMHDLAMSRAGPLITRLESKEKIIIDQKTRHVAVVDNIDISFVNPTSSSKVSRIRTLLSVGEWKDLQESSTSCEAIFSSLKFLRVLDLHERPLDVVPSFICKLKHLRDLDLSGNDKIEKLPDSIIRLQNLHTLGISGCKGIKELPRGITKLVNLRHLYNDGCENLTCMPRGLGELKNLQTLSKFVVHSDSTPNDSGQLSELNRLTSLRGALEISGLRSREEDVANLKERGHLQVLTLHWERENVINALERFEPHPNLKKLNIYEYGGVRFPMWLLSLTNLVHLSLRGCNNLKYLPPLSGLPFLKRISLFFLFEIEYVSDCSDNNELSLSSFSLSEFFPSLESIFLGHCPNLKGWWRSDSYNVDVNTTTDHQNSFETPSSMTRRNALLFPRLSNLHIFCCPLLTSLPMFPHLEEGLYLMKARWKAVQQTISTNASSSASSTPIAFSSPPLSKLKNISLDQLEDLETLPVDGLQNLISLQRLRIAECPKLKSLSQGVQYLTAIQILKLIDCPMLNLGNDVHGMQWKGLKSLISLEFDSIPKLVSLPLGLQHVTTLQHLRISNCSSLMTIPEWICNWASLEQFTISTCPGLTSLPEAMSRLTSLKMLKIHDCPILFQRCEQDTGEDWPKIAHIPERDLS</sequence>
<protein>
    <submittedName>
        <fullName evidence="10">Disease resistance protein RGA3</fullName>
    </submittedName>
</protein>
<keyword evidence="3" id="KW-0611">Plant defense</keyword>
<dbReference type="KEGG" id="jre:108999812"/>
<dbReference type="Gene3D" id="1.10.10.10">
    <property type="entry name" value="Winged helix-like DNA-binding domain superfamily/Winged helix DNA-binding domain"/>
    <property type="match status" value="1"/>
</dbReference>
<dbReference type="SUPFAM" id="SSF52058">
    <property type="entry name" value="L domain-like"/>
    <property type="match status" value="2"/>
</dbReference>
<evidence type="ECO:0000259" key="6">
    <source>
        <dbReference type="Pfam" id="PF18052"/>
    </source>
</evidence>
<dbReference type="Gene3D" id="3.40.50.300">
    <property type="entry name" value="P-loop containing nucleotide triphosphate hydrolases"/>
    <property type="match status" value="1"/>
</dbReference>
<dbReference type="PRINTS" id="PR00364">
    <property type="entry name" value="DISEASERSIST"/>
</dbReference>
<dbReference type="GO" id="GO:0005524">
    <property type="term" value="F:ATP binding"/>
    <property type="evidence" value="ECO:0007669"/>
    <property type="project" value="UniProtKB-KW"/>
</dbReference>
<dbReference type="InterPro" id="IPR032675">
    <property type="entry name" value="LRR_dom_sf"/>
</dbReference>
<reference evidence="10" key="1">
    <citation type="submission" date="2025-08" db="UniProtKB">
        <authorList>
            <consortium name="RefSeq"/>
        </authorList>
    </citation>
    <scope>IDENTIFICATION</scope>
    <source>
        <tissue evidence="10">Leaves</tissue>
    </source>
</reference>
<dbReference type="GO" id="GO:0051707">
    <property type="term" value="P:response to other organism"/>
    <property type="evidence" value="ECO:0007669"/>
    <property type="project" value="UniProtKB-ARBA"/>
</dbReference>
<proteinExistence type="predicted"/>
<gene>
    <name evidence="10" type="primary">LOC108999812</name>
</gene>
<name>A0A6P9E1Y6_JUGRE</name>
<evidence type="ECO:0000256" key="4">
    <source>
        <dbReference type="ARBA" id="ARBA00022840"/>
    </source>
</evidence>
<dbReference type="Gene3D" id="1.10.8.430">
    <property type="entry name" value="Helical domain of apoptotic protease-activating factors"/>
    <property type="match status" value="1"/>
</dbReference>
<evidence type="ECO:0000256" key="1">
    <source>
        <dbReference type="ARBA" id="ARBA00022737"/>
    </source>
</evidence>
<feature type="domain" description="Disease resistance N-terminal" evidence="6">
    <location>
        <begin position="13"/>
        <end position="96"/>
    </location>
</feature>
<feature type="domain" description="Disease resistance protein winged helix" evidence="7">
    <location>
        <begin position="429"/>
        <end position="502"/>
    </location>
</feature>
<dbReference type="PROSITE" id="PS51450">
    <property type="entry name" value="LRR"/>
    <property type="match status" value="1"/>
</dbReference>
<dbReference type="Pfam" id="PF18052">
    <property type="entry name" value="Rx_N"/>
    <property type="match status" value="1"/>
</dbReference>
<dbReference type="Gene3D" id="1.20.5.4130">
    <property type="match status" value="1"/>
</dbReference>
<dbReference type="Gene3D" id="3.80.10.10">
    <property type="entry name" value="Ribonuclease Inhibitor"/>
    <property type="match status" value="3"/>
</dbReference>
<dbReference type="InterPro" id="IPR058922">
    <property type="entry name" value="WHD_DRP"/>
</dbReference>
<dbReference type="OrthoDB" id="5279713at2759"/>
<dbReference type="GeneID" id="108999812"/>
<evidence type="ECO:0000256" key="3">
    <source>
        <dbReference type="ARBA" id="ARBA00022821"/>
    </source>
</evidence>
<dbReference type="CDD" id="cd14798">
    <property type="entry name" value="RX-CC_like"/>
    <property type="match status" value="1"/>
</dbReference>
<dbReference type="InterPro" id="IPR002182">
    <property type="entry name" value="NB-ARC"/>
</dbReference>
<dbReference type="InterPro" id="IPR042197">
    <property type="entry name" value="Apaf_helical"/>
</dbReference>
<dbReference type="SUPFAM" id="SSF52540">
    <property type="entry name" value="P-loop containing nucleoside triphosphate hydrolases"/>
    <property type="match status" value="1"/>
</dbReference>
<feature type="domain" description="NB-ARC" evidence="5">
    <location>
        <begin position="171"/>
        <end position="345"/>
    </location>
</feature>
<organism evidence="9 10">
    <name type="scientific">Juglans regia</name>
    <name type="common">English walnut</name>
    <dbReference type="NCBI Taxonomy" id="51240"/>
    <lineage>
        <taxon>Eukaryota</taxon>
        <taxon>Viridiplantae</taxon>
        <taxon>Streptophyta</taxon>
        <taxon>Embryophyta</taxon>
        <taxon>Tracheophyta</taxon>
        <taxon>Spermatophyta</taxon>
        <taxon>Magnoliopsida</taxon>
        <taxon>eudicotyledons</taxon>
        <taxon>Gunneridae</taxon>
        <taxon>Pentapetalae</taxon>
        <taxon>rosids</taxon>
        <taxon>fabids</taxon>
        <taxon>Fagales</taxon>
        <taxon>Juglandaceae</taxon>
        <taxon>Juglans</taxon>
    </lineage>
</organism>
<keyword evidence="9" id="KW-1185">Reference proteome</keyword>
<dbReference type="InterPro" id="IPR036388">
    <property type="entry name" value="WH-like_DNA-bd_sf"/>
</dbReference>
<dbReference type="Proteomes" id="UP000235220">
    <property type="component" value="Chromosome 14"/>
</dbReference>
<dbReference type="InterPro" id="IPR001611">
    <property type="entry name" value="Leu-rich_rpt"/>
</dbReference>
<dbReference type="Gramene" id="Jr14_19320_p1">
    <property type="protein sequence ID" value="cds.Jr14_19320_p1"/>
    <property type="gene ID" value="Jr14_19320"/>
</dbReference>